<evidence type="ECO:0008006" key="5">
    <source>
        <dbReference type="Google" id="ProtNLM"/>
    </source>
</evidence>
<feature type="signal peptide" evidence="1">
    <location>
        <begin position="1"/>
        <end position="18"/>
    </location>
</feature>
<dbReference type="EMBL" id="LCTW02000232">
    <property type="protein sequence ID" value="KXX76049.1"/>
    <property type="molecule type" value="Genomic_DNA"/>
</dbReference>
<organism evidence="3 4">
    <name type="scientific">Madurella mycetomatis</name>
    <dbReference type="NCBI Taxonomy" id="100816"/>
    <lineage>
        <taxon>Eukaryota</taxon>
        <taxon>Fungi</taxon>
        <taxon>Dikarya</taxon>
        <taxon>Ascomycota</taxon>
        <taxon>Pezizomycotina</taxon>
        <taxon>Sordariomycetes</taxon>
        <taxon>Sordariomycetidae</taxon>
        <taxon>Sordariales</taxon>
        <taxon>Sordariales incertae sedis</taxon>
        <taxon>Madurella</taxon>
    </lineage>
</organism>
<dbReference type="AlphaFoldDB" id="A0A175VXZ6"/>
<reference evidence="3 4" key="3">
    <citation type="submission" date="2016-01" db="EMBL/GenBank/DDBJ databases">
        <title>Madurella mycetomatis genome sequencing.</title>
        <authorList>
            <person name="Van De Sande W."/>
        </authorList>
    </citation>
    <scope>NUCLEOTIDE SEQUENCE [LARGE SCALE GENOMIC DNA]</scope>
    <source>
        <strain evidence="3">Mm55</strain>
        <strain evidence="4">mm55</strain>
    </source>
</reference>
<dbReference type="VEuPathDB" id="FungiDB:MMYC01_208685"/>
<dbReference type="EMBL" id="LCTW02000268">
    <property type="protein sequence ID" value="KXX75479.1"/>
    <property type="molecule type" value="Genomic_DNA"/>
</dbReference>
<evidence type="ECO:0000313" key="4">
    <source>
        <dbReference type="Proteomes" id="UP000078237"/>
    </source>
</evidence>
<keyword evidence="1" id="KW-0732">Signal</keyword>
<keyword evidence="4" id="KW-1185">Reference proteome</keyword>
<dbReference type="Proteomes" id="UP000078237">
    <property type="component" value="Unassembled WGS sequence"/>
</dbReference>
<dbReference type="OrthoDB" id="5356630at2759"/>
<name>A0A175VXZ6_9PEZI</name>
<sequence length="194" mass="20761">MLAETLLVLFSTVALTVAAPAEVISARADSEIQPSAVLAHSLNWSFANYCNSPTSYSYIFRHVFDGLEYGQSVMFTFTYPAASAGKQCWLEFFHGEPNYISDPNGVQIDVFRQWAPATCTGGSISNNRDTHLGRLNVPAAGKATWGSTYSSYLTTKGPCPAPGTVEGLELSAVGDNTAITHPQGPGVGLRIMYA</sequence>
<reference evidence="4" key="1">
    <citation type="submission" date="2015-06" db="EMBL/GenBank/DDBJ databases">
        <authorList>
            <person name="van de Sande W.W.J."/>
        </authorList>
    </citation>
    <scope>NUCLEOTIDE SEQUENCE [LARGE SCALE GENOMIC DNA]</scope>
    <source>
        <strain evidence="4">mm55</strain>
    </source>
</reference>
<gene>
    <name evidence="3" type="ORF">MMYC01_208472</name>
    <name evidence="2" type="ORF">MMYC01_208685</name>
</gene>
<evidence type="ECO:0000313" key="3">
    <source>
        <dbReference type="EMBL" id="KXX76049.1"/>
    </source>
</evidence>
<protein>
    <recommendedName>
        <fullName evidence="5">Ubiquitin 3 binding protein But2 C-terminal domain-containing protein</fullName>
    </recommendedName>
</protein>
<comment type="caution">
    <text evidence="3">The sequence shown here is derived from an EMBL/GenBank/DDBJ whole genome shotgun (WGS) entry which is preliminary data.</text>
</comment>
<reference evidence="3" key="2">
    <citation type="submission" date="2015-06" db="EMBL/GenBank/DDBJ databases">
        <authorList>
            <person name="Hoefler B.C."/>
            <person name="Straight P.D."/>
        </authorList>
    </citation>
    <scope>NUCLEOTIDE SEQUENCE [LARGE SCALE GENOMIC DNA]</scope>
    <source>
        <strain evidence="3">Mm55</strain>
    </source>
</reference>
<evidence type="ECO:0000313" key="2">
    <source>
        <dbReference type="EMBL" id="KXX75479.1"/>
    </source>
</evidence>
<dbReference type="VEuPathDB" id="FungiDB:MMYC01_208472"/>
<proteinExistence type="predicted"/>
<evidence type="ECO:0000256" key="1">
    <source>
        <dbReference type="SAM" id="SignalP"/>
    </source>
</evidence>
<accession>A0A175VXZ6</accession>
<feature type="chain" id="PRO_5014046001" description="Ubiquitin 3 binding protein But2 C-terminal domain-containing protein" evidence="1">
    <location>
        <begin position="19"/>
        <end position="194"/>
    </location>
</feature>